<gene>
    <name evidence="6" type="ORF">PKB_1730</name>
</gene>
<organism evidence="6 7">
    <name type="scientific">Pseudomonas knackmussii (strain DSM 6978 / CCUG 54928 / LMG 23759 / B13)</name>
    <dbReference type="NCBI Taxonomy" id="1301098"/>
    <lineage>
        <taxon>Bacteria</taxon>
        <taxon>Pseudomonadati</taxon>
        <taxon>Pseudomonadota</taxon>
        <taxon>Gammaproteobacteria</taxon>
        <taxon>Pseudomonadales</taxon>
        <taxon>Pseudomonadaceae</taxon>
        <taxon>Pseudomonas</taxon>
    </lineage>
</organism>
<feature type="region of interest" description="Disordered" evidence="4">
    <location>
        <begin position="1"/>
        <end position="20"/>
    </location>
</feature>
<dbReference type="GO" id="GO:0003677">
    <property type="term" value="F:DNA binding"/>
    <property type="evidence" value="ECO:0007669"/>
    <property type="project" value="UniProtKB-KW"/>
</dbReference>
<dbReference type="PANTHER" id="PTHR44688">
    <property type="entry name" value="DNA-BINDING TRANSCRIPTIONAL ACTIVATOR DEVR_DOSR"/>
    <property type="match status" value="1"/>
</dbReference>
<dbReference type="SUPFAM" id="SSF52540">
    <property type="entry name" value="P-loop containing nucleoside triphosphate hydrolases"/>
    <property type="match status" value="1"/>
</dbReference>
<keyword evidence="7" id="KW-1185">Reference proteome</keyword>
<name>A0A024HF70_PSEKB</name>
<dbReference type="PRINTS" id="PR00038">
    <property type="entry name" value="HTHLUXR"/>
</dbReference>
<keyword evidence="2" id="KW-0238">DNA-binding</keyword>
<dbReference type="KEGG" id="pkc:PKB_1730"/>
<dbReference type="eggNOG" id="COG2909">
    <property type="taxonomic scope" value="Bacteria"/>
</dbReference>
<dbReference type="PROSITE" id="PS50043">
    <property type="entry name" value="HTH_LUXR_2"/>
    <property type="match status" value="1"/>
</dbReference>
<dbReference type="Proteomes" id="UP000025241">
    <property type="component" value="Chromosome I"/>
</dbReference>
<dbReference type="InterPro" id="IPR003593">
    <property type="entry name" value="AAA+_ATPase"/>
</dbReference>
<keyword evidence="3" id="KW-0804">Transcription</keyword>
<dbReference type="SMART" id="SM00421">
    <property type="entry name" value="HTH_LUXR"/>
    <property type="match status" value="1"/>
</dbReference>
<dbReference type="SUPFAM" id="SSF48452">
    <property type="entry name" value="TPR-like"/>
    <property type="match status" value="1"/>
</dbReference>
<dbReference type="InterPro" id="IPR016032">
    <property type="entry name" value="Sig_transdc_resp-reg_C-effctor"/>
</dbReference>
<dbReference type="HOGENOM" id="CLU_006325_2_1_6"/>
<dbReference type="PATRIC" id="fig|1301098.3.peg.1723"/>
<protein>
    <recommendedName>
        <fullName evidence="5">HTH luxR-type domain-containing protein</fullName>
    </recommendedName>
</protein>
<dbReference type="STRING" id="1301098.PKB_1730"/>
<sequence>MQQVSPPPARTDRHLPKSPRLHLQRERLLAPLLLSDCRLSLLYGPAGSGKTTLMADCAREADPNIEVIWLDLHDRLLDRQAFFTLLHHALHATEPYQGEERVLETLRHRERPLWLMLDDFPRAPDSPLDAVLNQLLGIQNSALRWWLAARRRPQCGLPRLLLEDQLLILGPDALFFSEEEVAAYLAGQDHLEEGLAHQLFEQTRGWCAAVAMHTLAEERGTSSGQTLAAARDDVLSEYLHQEVLDELPAAQANTLRALSLLQRFNRDMCAFALAKAQTLEHFDALWERDLLVRLEPRESGWYCVHPVLASLLPSQVESRLASEIHHKACSWLEAAGELRQAIDHALAAGHPERAVRLLERLGSSQILDFNQAFKILEWSRTLPVEILYSSADLVLMNALVLAMSMQTEKGHRCLELLGNFLPAPSAQKQNKLLILAQVVRAFLALADGEAAEARHHARQAIAALGDGDWVLKRVCWAILIRQHLFFGELAEAENIVRTELGHARAQDAPTVEALNELYESELAEIRGELLGACQLSEHSWRRIDVHPYNQTGIAGRVQVRLGQLMLARGLLTFAEAHFQQGYQIAHAFYDPVAFVGLVGRAQIALVNDELTKAEHWLDQAEQLAQRRNIAEGIYRNIIGIQRARLYLQREDLQRAEQLLQDILRAYPTTQTRSQAFCNLGLLLECERMLAAIESERGEHAAAQARLQRVLDRARALGFRGEACEALLALATAAHQAGAAADAQAWLEQGLGEAEAMQLRLPLERLQRTRPELFERVAAPKVQSTLLSEREVEVLQLVAEGHSNQEIAERLFISVFTVKSHVQRLSMKLEVKRRTQAIAKAKSLGILH</sequence>
<proteinExistence type="predicted"/>
<evidence type="ECO:0000256" key="2">
    <source>
        <dbReference type="ARBA" id="ARBA00023125"/>
    </source>
</evidence>
<dbReference type="Gene3D" id="3.40.50.300">
    <property type="entry name" value="P-loop containing nucleotide triphosphate hydrolases"/>
    <property type="match status" value="1"/>
</dbReference>
<dbReference type="PROSITE" id="PS00622">
    <property type="entry name" value="HTH_LUXR_1"/>
    <property type="match status" value="1"/>
</dbReference>
<dbReference type="InterPro" id="IPR000792">
    <property type="entry name" value="Tscrpt_reg_LuxR_C"/>
</dbReference>
<dbReference type="GO" id="GO:0006355">
    <property type="term" value="P:regulation of DNA-templated transcription"/>
    <property type="evidence" value="ECO:0007669"/>
    <property type="project" value="InterPro"/>
</dbReference>
<dbReference type="InterPro" id="IPR027417">
    <property type="entry name" value="P-loop_NTPase"/>
</dbReference>
<evidence type="ECO:0000259" key="5">
    <source>
        <dbReference type="PROSITE" id="PS50043"/>
    </source>
</evidence>
<evidence type="ECO:0000256" key="3">
    <source>
        <dbReference type="ARBA" id="ARBA00023163"/>
    </source>
</evidence>
<dbReference type="CDD" id="cd06170">
    <property type="entry name" value="LuxR_C_like"/>
    <property type="match status" value="1"/>
</dbReference>
<dbReference type="Pfam" id="PF25873">
    <property type="entry name" value="WHD_MalT"/>
    <property type="match status" value="1"/>
</dbReference>
<dbReference type="InterPro" id="IPR059106">
    <property type="entry name" value="WHD_MalT"/>
</dbReference>
<dbReference type="Gene3D" id="1.10.10.10">
    <property type="entry name" value="Winged helix-like DNA-binding domain superfamily/Winged helix DNA-binding domain"/>
    <property type="match status" value="1"/>
</dbReference>
<dbReference type="InterPro" id="IPR041617">
    <property type="entry name" value="TPR_MalT"/>
</dbReference>
<evidence type="ECO:0000256" key="1">
    <source>
        <dbReference type="ARBA" id="ARBA00023015"/>
    </source>
</evidence>
<dbReference type="Gene3D" id="1.25.40.10">
    <property type="entry name" value="Tetratricopeptide repeat domain"/>
    <property type="match status" value="1"/>
</dbReference>
<evidence type="ECO:0000313" key="7">
    <source>
        <dbReference type="Proteomes" id="UP000025241"/>
    </source>
</evidence>
<dbReference type="InterPro" id="IPR011990">
    <property type="entry name" value="TPR-like_helical_dom_sf"/>
</dbReference>
<dbReference type="SUPFAM" id="SSF46894">
    <property type="entry name" value="C-terminal effector domain of the bipartite response regulators"/>
    <property type="match status" value="1"/>
</dbReference>
<accession>A0A024HF70</accession>
<dbReference type="Pfam" id="PF17874">
    <property type="entry name" value="TPR_MalT"/>
    <property type="match status" value="1"/>
</dbReference>
<evidence type="ECO:0000313" key="6">
    <source>
        <dbReference type="EMBL" id="CDF83088.1"/>
    </source>
</evidence>
<feature type="domain" description="HTH luxR-type" evidence="5">
    <location>
        <begin position="779"/>
        <end position="844"/>
    </location>
</feature>
<evidence type="ECO:0000256" key="4">
    <source>
        <dbReference type="SAM" id="MobiDB-lite"/>
    </source>
</evidence>
<reference evidence="6 7" key="1">
    <citation type="submission" date="2013-03" db="EMBL/GenBank/DDBJ databases">
        <authorList>
            <person name="Linke B."/>
        </authorList>
    </citation>
    <scope>NUCLEOTIDE SEQUENCE [LARGE SCALE GENOMIC DNA]</scope>
    <source>
        <strain evidence="6 7">B13</strain>
    </source>
</reference>
<keyword evidence="1" id="KW-0805">Transcription regulation</keyword>
<dbReference type="InterPro" id="IPR036388">
    <property type="entry name" value="WH-like_DNA-bd_sf"/>
</dbReference>
<dbReference type="PANTHER" id="PTHR44688:SF25">
    <property type="entry name" value="HTH LUXR-TYPE DOMAIN-CONTAINING PROTEIN"/>
    <property type="match status" value="1"/>
</dbReference>
<dbReference type="AlphaFoldDB" id="A0A024HF70"/>
<dbReference type="Pfam" id="PF00196">
    <property type="entry name" value="GerE"/>
    <property type="match status" value="1"/>
</dbReference>
<dbReference type="SMART" id="SM00382">
    <property type="entry name" value="AAA"/>
    <property type="match status" value="1"/>
</dbReference>
<dbReference type="EMBL" id="HG322950">
    <property type="protein sequence ID" value="CDF83088.1"/>
    <property type="molecule type" value="Genomic_DNA"/>
</dbReference>
<reference evidence="6 7" key="2">
    <citation type="submission" date="2014-05" db="EMBL/GenBank/DDBJ databases">
        <title>Genome sequence of the 3-chlorobenzoate degrading bacterium Pseudomonas knackmussii B13 shows multiple evidence for horizontal gene transfer.</title>
        <authorList>
            <person name="Miyazaki R."/>
            <person name="Bertelli C."/>
            <person name="Falquet L."/>
            <person name="Robinson-Rechavi M."/>
            <person name="Gharib W."/>
            <person name="Roy S."/>
            <person name="Van der Meer J.R."/>
        </authorList>
    </citation>
    <scope>NUCLEOTIDE SEQUENCE [LARGE SCALE GENOMIC DNA]</scope>
    <source>
        <strain evidence="6 7">B13</strain>
    </source>
</reference>